<accession>A0A9D3SQL2</accession>
<organism evidence="2 3">
    <name type="scientific">Hemibagrus wyckioides</name>
    <dbReference type="NCBI Taxonomy" id="337641"/>
    <lineage>
        <taxon>Eukaryota</taxon>
        <taxon>Metazoa</taxon>
        <taxon>Chordata</taxon>
        <taxon>Craniata</taxon>
        <taxon>Vertebrata</taxon>
        <taxon>Euteleostomi</taxon>
        <taxon>Actinopterygii</taxon>
        <taxon>Neopterygii</taxon>
        <taxon>Teleostei</taxon>
        <taxon>Ostariophysi</taxon>
        <taxon>Siluriformes</taxon>
        <taxon>Bagridae</taxon>
        <taxon>Hemibagrus</taxon>
    </lineage>
</organism>
<protein>
    <submittedName>
        <fullName evidence="2">Uncharacterized protein</fullName>
    </submittedName>
</protein>
<dbReference type="Proteomes" id="UP000824219">
    <property type="component" value="Linkage Group LG09"/>
</dbReference>
<keyword evidence="3" id="KW-1185">Reference proteome</keyword>
<sequence length="109" mass="11408">MVSKFHGCVDTINSDGAERFFRGELVELSDSALIFQRKMGDTNPDHTAQQCTKGNKECDGKGKGKGQEHGHGHGPGQGKGPSHGHGHGHGHGQGQGQGQGQGKECKGKP</sequence>
<gene>
    <name evidence="2" type="ORF">KOW79_008088</name>
</gene>
<evidence type="ECO:0000313" key="2">
    <source>
        <dbReference type="EMBL" id="KAG7328144.1"/>
    </source>
</evidence>
<evidence type="ECO:0000256" key="1">
    <source>
        <dbReference type="SAM" id="MobiDB-lite"/>
    </source>
</evidence>
<comment type="caution">
    <text evidence="2">The sequence shown here is derived from an EMBL/GenBank/DDBJ whole genome shotgun (WGS) entry which is preliminary data.</text>
</comment>
<reference evidence="2 3" key="1">
    <citation type="submission" date="2021-06" db="EMBL/GenBank/DDBJ databases">
        <title>Chromosome-level genome assembly of the red-tail catfish (Hemibagrus wyckioides).</title>
        <authorList>
            <person name="Shao F."/>
        </authorList>
    </citation>
    <scope>NUCLEOTIDE SEQUENCE [LARGE SCALE GENOMIC DNA]</scope>
    <source>
        <strain evidence="2">EC202008001</strain>
        <tissue evidence="2">Blood</tissue>
    </source>
</reference>
<name>A0A9D3SQL2_9TELE</name>
<feature type="region of interest" description="Disordered" evidence="1">
    <location>
        <begin position="37"/>
        <end position="109"/>
    </location>
</feature>
<feature type="compositionally biased region" description="Basic and acidic residues" evidence="1">
    <location>
        <begin position="54"/>
        <end position="71"/>
    </location>
</feature>
<evidence type="ECO:0000313" key="3">
    <source>
        <dbReference type="Proteomes" id="UP000824219"/>
    </source>
</evidence>
<dbReference type="EMBL" id="JAHKSW010000009">
    <property type="protein sequence ID" value="KAG7328144.1"/>
    <property type="molecule type" value="Genomic_DNA"/>
</dbReference>
<dbReference type="AlphaFoldDB" id="A0A9D3SQL2"/>
<proteinExistence type="predicted"/>
<feature type="compositionally biased region" description="Gly residues" evidence="1">
    <location>
        <begin position="91"/>
        <end position="101"/>
    </location>
</feature>